<proteinExistence type="predicted"/>
<dbReference type="AlphaFoldDB" id="A0AAE0BV11"/>
<evidence type="ECO:0000313" key="1">
    <source>
        <dbReference type="EMBL" id="KAK3243296.1"/>
    </source>
</evidence>
<accession>A0AAE0BV11</accession>
<dbReference type="Proteomes" id="UP001190700">
    <property type="component" value="Unassembled WGS sequence"/>
</dbReference>
<dbReference type="EMBL" id="LGRX02032980">
    <property type="protein sequence ID" value="KAK3243296.1"/>
    <property type="molecule type" value="Genomic_DNA"/>
</dbReference>
<name>A0AAE0BV11_9CHLO</name>
<comment type="caution">
    <text evidence="1">The sequence shown here is derived from an EMBL/GenBank/DDBJ whole genome shotgun (WGS) entry which is preliminary data.</text>
</comment>
<keyword evidence="2" id="KW-1185">Reference proteome</keyword>
<organism evidence="1 2">
    <name type="scientific">Cymbomonas tetramitiformis</name>
    <dbReference type="NCBI Taxonomy" id="36881"/>
    <lineage>
        <taxon>Eukaryota</taxon>
        <taxon>Viridiplantae</taxon>
        <taxon>Chlorophyta</taxon>
        <taxon>Pyramimonadophyceae</taxon>
        <taxon>Pyramimonadales</taxon>
        <taxon>Pyramimonadaceae</taxon>
        <taxon>Cymbomonas</taxon>
    </lineage>
</organism>
<protein>
    <submittedName>
        <fullName evidence="1">Uncharacterized protein</fullName>
    </submittedName>
</protein>
<reference evidence="1 2" key="1">
    <citation type="journal article" date="2015" name="Genome Biol. Evol.">
        <title>Comparative Genomics of a Bacterivorous Green Alga Reveals Evolutionary Causalities and Consequences of Phago-Mixotrophic Mode of Nutrition.</title>
        <authorList>
            <person name="Burns J.A."/>
            <person name="Paasch A."/>
            <person name="Narechania A."/>
            <person name="Kim E."/>
        </authorList>
    </citation>
    <scope>NUCLEOTIDE SEQUENCE [LARGE SCALE GENOMIC DNA]</scope>
    <source>
        <strain evidence="1 2">PLY_AMNH</strain>
    </source>
</reference>
<gene>
    <name evidence="1" type="ORF">CYMTET_47036</name>
</gene>
<evidence type="ECO:0000313" key="2">
    <source>
        <dbReference type="Proteomes" id="UP001190700"/>
    </source>
</evidence>
<sequence>MYSNKTNVRGDGTFFVADCLMMILSDTFPNKVEFLYPRRNITGKIPKLSAKRSFRYKPRTIVLLCCERREIHPLDWQRNMSASEKPSKSDVENDRDGVYISNVCSKEDTVTEQTHILQARVRSLKAAFLELGSPTPPEDISSLANRAAEKFPSVKKISIPIELREIWMAASEWHLSHNHCDCFGFNIFSPNEVVQVTAEIFGNDEELLKQWRKDTASAGKETSCAHEGWLCLASTSEYDFIFVNVDAESPFFGRTRHVVNNCCEDEDLTSGPFDEFLTRVENLIERVRHALSAQCQLQAQQSEVALWTEYEQSMRSSDADTDTDTLHDDFMEVLDAEIWHFYQNSQYGKKQKR</sequence>